<dbReference type="AlphaFoldDB" id="A0A4R2LKR3"/>
<evidence type="ECO:0000313" key="1">
    <source>
        <dbReference type="EMBL" id="TCO90598.1"/>
    </source>
</evidence>
<organism evidence="1 2">
    <name type="scientific">Prevotella heparinolytica</name>
    <dbReference type="NCBI Taxonomy" id="28113"/>
    <lineage>
        <taxon>Bacteria</taxon>
        <taxon>Pseudomonadati</taxon>
        <taxon>Bacteroidota</taxon>
        <taxon>Bacteroidia</taxon>
        <taxon>Bacteroidales</taxon>
        <taxon>Bacteroidaceae</taxon>
        <taxon>Bacteroides</taxon>
    </lineage>
</organism>
<proteinExistence type="predicted"/>
<sequence length="59" mass="6811">MLLPPHSSAYTSGNSRSRLLECHYSTSIMLIHCFKLHLCLANHVTNKMEKKAENKRRRG</sequence>
<reference evidence="1 2" key="1">
    <citation type="submission" date="2019-03" db="EMBL/GenBank/DDBJ databases">
        <title>Genomic Encyclopedia of Type Strains, Phase IV (KMG-IV): sequencing the most valuable type-strain genomes for metagenomic binning, comparative biology and taxonomic classification.</title>
        <authorList>
            <person name="Goeker M."/>
        </authorList>
    </citation>
    <scope>NUCLEOTIDE SEQUENCE [LARGE SCALE GENOMIC DNA]</scope>
    <source>
        <strain evidence="1 2">DSM 23917</strain>
    </source>
</reference>
<gene>
    <name evidence="1" type="ORF">EV202_1165</name>
</gene>
<dbReference type="Proteomes" id="UP000295600">
    <property type="component" value="Unassembled WGS sequence"/>
</dbReference>
<name>A0A4R2LKR3_9BACE</name>
<protein>
    <submittedName>
        <fullName evidence="1">Uncharacterized protein</fullName>
    </submittedName>
</protein>
<accession>A0A4R2LKR3</accession>
<dbReference type="EMBL" id="SLXB01000016">
    <property type="protein sequence ID" value="TCO90598.1"/>
    <property type="molecule type" value="Genomic_DNA"/>
</dbReference>
<evidence type="ECO:0000313" key="2">
    <source>
        <dbReference type="Proteomes" id="UP000295600"/>
    </source>
</evidence>
<comment type="caution">
    <text evidence="1">The sequence shown here is derived from an EMBL/GenBank/DDBJ whole genome shotgun (WGS) entry which is preliminary data.</text>
</comment>